<evidence type="ECO:0000256" key="6">
    <source>
        <dbReference type="ARBA" id="ARBA00022741"/>
    </source>
</evidence>
<gene>
    <name evidence="12" type="ORF">I573_02141</name>
</gene>
<dbReference type="FunFam" id="3.40.50.300:FF:000224">
    <property type="entry name" value="Energy-coupling factor transporter ATP-binding protein EcfA"/>
    <property type="match status" value="1"/>
</dbReference>
<dbReference type="NCBIfam" id="NF010167">
    <property type="entry name" value="PRK13648.1"/>
    <property type="match status" value="2"/>
</dbReference>
<dbReference type="GO" id="GO:0043190">
    <property type="term" value="C:ATP-binding cassette (ABC) transporter complex"/>
    <property type="evidence" value="ECO:0007669"/>
    <property type="project" value="TreeGrafter"/>
</dbReference>
<dbReference type="InterPro" id="IPR003593">
    <property type="entry name" value="AAA+_ATPase"/>
</dbReference>
<sequence length="567" mass="63828">MKKPIIEFEDFSFQYFTQAEPTLLALNVTIYEGEKVLVIGPSGSGKSTFAHCINGLIPNQYEGNATGKFRLNGREVFHDSLFERSFETSTVLQDTDGQFIGLTVAEDIAFALENDQQPLAYMNTQVEKWAEIVDINHHLSHRPQDLSGGQKQRVSMAGVLINEAPILVFDEPLANLDPHAGKEAIALIDRIHKESNTTILIIEHRLEEVLSHDVDRILLFHEGSIVADVTPTDLLASTKLSEYGIREPLYISALRYAGVDLKTLPTLTPLAKLTGDSIRPYLTQWQEQLMHMTPSIVKEPLVQLTKFSAGYQKNQPTIKDITTTIYRNERISIVGKNGAGKSTLIKAICGFLPNEGDIEFAGRSIKKASIKERAEVIGYVMQNPNQMISQKMIFDEVALGLVLRGISEERIKEKVERVLKICGLYTFRNWPISALSYGQKKRVTIASILVLEPEIILLDEPTAGQDFYHYTEMMTFIDTLAKQGNTIIMVTHDMHLMLEYSDRVLVVDEGKLIADSTPVDVLTDPELIQKASLEETSLFTLAKQFQLHDPVEFTRQFIAHDRKVRKK</sequence>
<keyword evidence="8" id="KW-1278">Translocase</keyword>
<dbReference type="STRING" id="1140003.OMY_01942"/>
<evidence type="ECO:0000259" key="11">
    <source>
        <dbReference type="PROSITE" id="PS50893"/>
    </source>
</evidence>
<dbReference type="GO" id="GO:0005524">
    <property type="term" value="F:ATP binding"/>
    <property type="evidence" value="ECO:0007669"/>
    <property type="project" value="UniProtKB-KW"/>
</dbReference>
<evidence type="ECO:0000256" key="2">
    <source>
        <dbReference type="ARBA" id="ARBA00005417"/>
    </source>
</evidence>
<dbReference type="eggNOG" id="COG1122">
    <property type="taxonomic scope" value="Bacteria"/>
</dbReference>
<dbReference type="GO" id="GO:0016887">
    <property type="term" value="F:ATP hydrolysis activity"/>
    <property type="evidence" value="ECO:0007669"/>
    <property type="project" value="InterPro"/>
</dbReference>
<comment type="caution">
    <text evidence="12">The sequence shown here is derived from an EMBL/GenBank/DDBJ whole genome shotgun (WGS) entry which is preliminary data.</text>
</comment>
<evidence type="ECO:0000256" key="9">
    <source>
        <dbReference type="ARBA" id="ARBA00023136"/>
    </source>
</evidence>
<feature type="domain" description="ABC transporter" evidence="11">
    <location>
        <begin position="6"/>
        <end position="247"/>
    </location>
</feature>
<dbReference type="OrthoDB" id="501320at2"/>
<dbReference type="PROSITE" id="PS50893">
    <property type="entry name" value="ABC_TRANSPORTER_2"/>
    <property type="match status" value="2"/>
</dbReference>
<evidence type="ECO:0000313" key="13">
    <source>
        <dbReference type="Proteomes" id="UP000015961"/>
    </source>
</evidence>
<dbReference type="FunFam" id="3.40.50.300:FF:001422">
    <property type="entry name" value="Cobalt ABC transporter ATP-binding protein"/>
    <property type="match status" value="1"/>
</dbReference>
<keyword evidence="4" id="KW-1003">Cell membrane</keyword>
<dbReference type="GO" id="GO:0042626">
    <property type="term" value="F:ATPase-coupled transmembrane transporter activity"/>
    <property type="evidence" value="ECO:0007669"/>
    <property type="project" value="TreeGrafter"/>
</dbReference>
<comment type="subcellular location">
    <subcellularLocation>
        <location evidence="1">Cell membrane</location>
        <topology evidence="1">Peripheral membrane protein</topology>
    </subcellularLocation>
</comment>
<dbReference type="Proteomes" id="UP000015961">
    <property type="component" value="Unassembled WGS sequence"/>
</dbReference>
<dbReference type="Gene3D" id="3.40.50.300">
    <property type="entry name" value="P-loop containing nucleotide triphosphate hydrolases"/>
    <property type="match status" value="2"/>
</dbReference>
<dbReference type="PATRIC" id="fig|1140003.3.peg.1872"/>
<dbReference type="PANTHER" id="PTHR43553">
    <property type="entry name" value="HEAVY METAL TRANSPORTER"/>
    <property type="match status" value="1"/>
</dbReference>
<keyword evidence="9" id="KW-0472">Membrane</keyword>
<dbReference type="EMBL" id="ASWO01000007">
    <property type="protein sequence ID" value="EOT83028.1"/>
    <property type="molecule type" value="Genomic_DNA"/>
</dbReference>
<dbReference type="Pfam" id="PF12558">
    <property type="entry name" value="DUF3744"/>
    <property type="match status" value="1"/>
</dbReference>
<keyword evidence="13" id="KW-1185">Reference proteome</keyword>
<evidence type="ECO:0000256" key="8">
    <source>
        <dbReference type="ARBA" id="ARBA00022967"/>
    </source>
</evidence>
<keyword evidence="5" id="KW-0677">Repeat</keyword>
<dbReference type="RefSeq" id="WP_016186374.1">
    <property type="nucleotide sequence ID" value="NZ_ASWO01000007.1"/>
</dbReference>
<name>S0P2J2_9ENTE</name>
<evidence type="ECO:0000256" key="1">
    <source>
        <dbReference type="ARBA" id="ARBA00004202"/>
    </source>
</evidence>
<dbReference type="CDD" id="cd03225">
    <property type="entry name" value="ABC_cobalt_CbiO_domain1"/>
    <property type="match status" value="2"/>
</dbReference>
<comment type="function">
    <text evidence="10">Probably part of an ABC transporter complex. Responsible for energy coupling to the transport system.</text>
</comment>
<dbReference type="SUPFAM" id="SSF52540">
    <property type="entry name" value="P-loop containing nucleoside triphosphate hydrolases"/>
    <property type="match status" value="2"/>
</dbReference>
<dbReference type="AlphaFoldDB" id="S0P2J2"/>
<reference evidence="12 13" key="1">
    <citation type="submission" date="2013-03" db="EMBL/GenBank/DDBJ databases">
        <title>The Genome Sequence of Enterococcus sulfureus ATCC_49903 (PacBio/Illumina hybrid assembly).</title>
        <authorList>
            <consortium name="The Broad Institute Genomics Platform"/>
            <consortium name="The Broad Institute Genome Sequencing Center for Infectious Disease"/>
            <person name="Earl A."/>
            <person name="Russ C."/>
            <person name="Gilmore M."/>
            <person name="Surin D."/>
            <person name="Walker B."/>
            <person name="Young S."/>
            <person name="Zeng Q."/>
            <person name="Gargeya S."/>
            <person name="Fitzgerald M."/>
            <person name="Haas B."/>
            <person name="Abouelleil A."/>
            <person name="Allen A.W."/>
            <person name="Alvarado L."/>
            <person name="Arachchi H.M."/>
            <person name="Berlin A.M."/>
            <person name="Chapman S.B."/>
            <person name="Gainer-Dewar J."/>
            <person name="Goldberg J."/>
            <person name="Griggs A."/>
            <person name="Gujja S."/>
            <person name="Hansen M."/>
            <person name="Howarth C."/>
            <person name="Imamovic A."/>
            <person name="Ireland A."/>
            <person name="Larimer J."/>
            <person name="McCowan C."/>
            <person name="Murphy C."/>
            <person name="Pearson M."/>
            <person name="Poon T.W."/>
            <person name="Priest M."/>
            <person name="Roberts A."/>
            <person name="Saif S."/>
            <person name="Shea T."/>
            <person name="Sisk P."/>
            <person name="Sykes S."/>
            <person name="Wortman J."/>
            <person name="Nusbaum C."/>
            <person name="Birren B."/>
        </authorList>
    </citation>
    <scope>NUCLEOTIDE SEQUENCE [LARGE SCALE GENOMIC DNA]</scope>
    <source>
        <strain evidence="12 13">ATCC 49903</strain>
    </source>
</reference>
<dbReference type="PROSITE" id="PS00211">
    <property type="entry name" value="ABC_TRANSPORTER_1"/>
    <property type="match status" value="2"/>
</dbReference>
<protein>
    <submittedName>
        <fullName evidence="12">ABC transporter ATP-binding protein</fullName>
    </submittedName>
</protein>
<dbReference type="InterPro" id="IPR017871">
    <property type="entry name" value="ABC_transporter-like_CS"/>
</dbReference>
<evidence type="ECO:0000256" key="7">
    <source>
        <dbReference type="ARBA" id="ARBA00022840"/>
    </source>
</evidence>
<dbReference type="SMART" id="SM00382">
    <property type="entry name" value="AAA"/>
    <property type="match status" value="2"/>
</dbReference>
<keyword evidence="3" id="KW-0813">Transport</keyword>
<accession>S0P2J2</accession>
<evidence type="ECO:0000256" key="5">
    <source>
        <dbReference type="ARBA" id="ARBA00022737"/>
    </source>
</evidence>
<comment type="similarity">
    <text evidence="2">Belongs to the ABC transporter superfamily.</text>
</comment>
<evidence type="ECO:0000313" key="12">
    <source>
        <dbReference type="EMBL" id="EOT83028.1"/>
    </source>
</evidence>
<dbReference type="InterPro" id="IPR003439">
    <property type="entry name" value="ABC_transporter-like_ATP-bd"/>
</dbReference>
<evidence type="ECO:0000256" key="3">
    <source>
        <dbReference type="ARBA" id="ARBA00022448"/>
    </source>
</evidence>
<dbReference type="Pfam" id="PF00005">
    <property type="entry name" value="ABC_tran"/>
    <property type="match status" value="2"/>
</dbReference>
<dbReference type="InterPro" id="IPR050095">
    <property type="entry name" value="ECF_ABC_transporter_ATP-bd"/>
</dbReference>
<keyword evidence="7 12" id="KW-0067">ATP-binding</keyword>
<evidence type="ECO:0000256" key="10">
    <source>
        <dbReference type="ARBA" id="ARBA00025157"/>
    </source>
</evidence>
<dbReference type="InterPro" id="IPR015856">
    <property type="entry name" value="ABC_transpr_CbiO/EcfA_su"/>
</dbReference>
<organism evidence="12 13">
    <name type="scientific">Enterococcus sulfureus ATCC 49903</name>
    <dbReference type="NCBI Taxonomy" id="1140003"/>
    <lineage>
        <taxon>Bacteria</taxon>
        <taxon>Bacillati</taxon>
        <taxon>Bacillota</taxon>
        <taxon>Bacilli</taxon>
        <taxon>Lactobacillales</taxon>
        <taxon>Enterococcaceae</taxon>
        <taxon>Enterococcus</taxon>
    </lineage>
</organism>
<dbReference type="InterPro" id="IPR027417">
    <property type="entry name" value="P-loop_NTPase"/>
</dbReference>
<feature type="domain" description="ABC transporter" evidence="11">
    <location>
        <begin position="302"/>
        <end position="534"/>
    </location>
</feature>
<proteinExistence type="inferred from homology"/>
<dbReference type="InterPro" id="IPR022216">
    <property type="entry name" value="ABC_Co_transporter"/>
</dbReference>
<keyword evidence="6" id="KW-0547">Nucleotide-binding</keyword>
<dbReference type="PANTHER" id="PTHR43553:SF26">
    <property type="entry name" value="ABC TRANSPORTER ATP-BINDING PROTEIN BC_2655-RELATED"/>
    <property type="match status" value="1"/>
</dbReference>
<evidence type="ECO:0000256" key="4">
    <source>
        <dbReference type="ARBA" id="ARBA00022475"/>
    </source>
</evidence>